<sequence>MIVDVYELEMGNNLLVIDLGVIVREIPKSPEEIMDIVTKWAKEISCLRFCKRHYVVRMPNCAPCKLQRIFEDLARSKHKIAELPDDTHYFEEFLEGKYDPSEVHHVFVDVGSPFRYLYLLRIGNVEEGYKQANIVGLPAVLYDKIELSIEFFTVDWVRLKCQLDCPSEEELKIAEKDDSILIRIPSLAKRSFSLWLLDCALSSSSRHRREEGGGVKCL</sequence>
<accession>D2RF52</accession>
<keyword evidence="2" id="KW-1185">Reference proteome</keyword>
<name>D2RF52_ARCPA</name>
<gene>
    <name evidence="1" type="ordered locus">Arcpr_1700</name>
</gene>
<organism evidence="1 2">
    <name type="scientific">Archaeoglobus profundus (strain DSM 5631 / JCM 9629 / NBRC 100127 / Av18)</name>
    <dbReference type="NCBI Taxonomy" id="572546"/>
    <lineage>
        <taxon>Archaea</taxon>
        <taxon>Methanobacteriati</taxon>
        <taxon>Methanobacteriota</taxon>
        <taxon>Archaeoglobi</taxon>
        <taxon>Archaeoglobales</taxon>
        <taxon>Archaeoglobaceae</taxon>
        <taxon>Archaeoglobus</taxon>
    </lineage>
</organism>
<evidence type="ECO:0000313" key="1">
    <source>
        <dbReference type="EMBL" id="ADB58746.1"/>
    </source>
</evidence>
<proteinExistence type="predicted"/>
<dbReference type="HOGENOM" id="CLU_1264520_0_0_2"/>
<protein>
    <submittedName>
        <fullName evidence="1">Uncharacterized protein</fullName>
    </submittedName>
</protein>
<dbReference type="EMBL" id="CP001857">
    <property type="protein sequence ID" value="ADB58746.1"/>
    <property type="molecule type" value="Genomic_DNA"/>
</dbReference>
<evidence type="ECO:0000313" key="2">
    <source>
        <dbReference type="Proteomes" id="UP000001901"/>
    </source>
</evidence>
<dbReference type="PaxDb" id="572546-Arcpr_1700"/>
<dbReference type="Proteomes" id="UP000001901">
    <property type="component" value="Chromosome"/>
</dbReference>
<dbReference type="AlphaFoldDB" id="D2RF52"/>
<reference evidence="1 2" key="1">
    <citation type="journal article" date="2010" name="Stand. Genomic Sci.">
        <title>Complete genome sequence of Archaeoglobus profundus type strain (AV18).</title>
        <authorList>
            <person name="von Jan M."/>
            <person name="Lapidus A."/>
            <person name="Del Rio T.G."/>
            <person name="Copeland A."/>
            <person name="Tice H."/>
            <person name="Cheng J.F."/>
            <person name="Lucas S."/>
            <person name="Chen F."/>
            <person name="Nolan M."/>
            <person name="Goodwin L."/>
            <person name="Han C."/>
            <person name="Pitluck S."/>
            <person name="Liolios K."/>
            <person name="Ivanova N."/>
            <person name="Mavromatis K."/>
            <person name="Ovchinnikova G."/>
            <person name="Chertkov O."/>
            <person name="Pati A."/>
            <person name="Chen A."/>
            <person name="Palaniappan K."/>
            <person name="Land M."/>
            <person name="Hauser L."/>
            <person name="Chang Y.J."/>
            <person name="Jeffries C.D."/>
            <person name="Saunders E."/>
            <person name="Brettin T."/>
            <person name="Detter J.C."/>
            <person name="Chain P."/>
            <person name="Eichinger K."/>
            <person name="Huber H."/>
            <person name="Spring S."/>
            <person name="Rohde M."/>
            <person name="Goker M."/>
            <person name="Wirth R."/>
            <person name="Woyke T."/>
            <person name="Bristow J."/>
            <person name="Eisen J.A."/>
            <person name="Markowitz V."/>
            <person name="Hugenholtz P."/>
            <person name="Kyrpides N.C."/>
            <person name="Klenk H.P."/>
        </authorList>
    </citation>
    <scope>NUCLEOTIDE SEQUENCE [LARGE SCALE GENOMIC DNA]</scope>
    <source>
        <strain evidence="2">DSM 5631 / JCM 9629 / NBRC 100127 / Av18</strain>
    </source>
</reference>
<dbReference type="STRING" id="572546.Arcpr_1700"/>
<dbReference type="KEGG" id="apo:Arcpr_1700"/>